<evidence type="ECO:0000313" key="3">
    <source>
        <dbReference type="EMBL" id="QMW24755.1"/>
    </source>
</evidence>
<keyword evidence="3" id="KW-0378">Hydrolase</keyword>
<dbReference type="EMBL" id="CP059851">
    <property type="protein sequence ID" value="QMW24755.1"/>
    <property type="molecule type" value="Genomic_DNA"/>
</dbReference>
<reference evidence="3 4" key="1">
    <citation type="submission" date="2020-07" db="EMBL/GenBank/DDBJ databases">
        <title>Complete genome sequence for Sandaracinobacter sp. M6.</title>
        <authorList>
            <person name="Tang Y."/>
            <person name="Liu Q."/>
            <person name="Guo Z."/>
            <person name="Lei P."/>
            <person name="Huang B."/>
        </authorList>
    </citation>
    <scope>NUCLEOTIDE SEQUENCE [LARGE SCALE GENOMIC DNA]</scope>
    <source>
        <strain evidence="3 4">M6</strain>
    </source>
</reference>
<name>A0A7G5IN13_9SPHN</name>
<dbReference type="Pfam" id="PF00144">
    <property type="entry name" value="Beta-lactamase"/>
    <property type="match status" value="1"/>
</dbReference>
<keyword evidence="4" id="KW-1185">Reference proteome</keyword>
<dbReference type="RefSeq" id="WP_182298892.1">
    <property type="nucleotide sequence ID" value="NZ_CP059851.1"/>
</dbReference>
<dbReference type="PANTHER" id="PTHR46825:SF9">
    <property type="entry name" value="BETA-LACTAMASE-RELATED DOMAIN-CONTAINING PROTEIN"/>
    <property type="match status" value="1"/>
</dbReference>
<dbReference type="InterPro" id="IPR050491">
    <property type="entry name" value="AmpC-like"/>
</dbReference>
<evidence type="ECO:0000313" key="4">
    <source>
        <dbReference type="Proteomes" id="UP000515292"/>
    </source>
</evidence>
<evidence type="ECO:0000256" key="1">
    <source>
        <dbReference type="SAM" id="MobiDB-lite"/>
    </source>
</evidence>
<dbReference type="SUPFAM" id="SSF56601">
    <property type="entry name" value="beta-lactamase/transpeptidase-like"/>
    <property type="match status" value="1"/>
</dbReference>
<sequence length="290" mass="31783">MTGTPGSMTNCVYGNSDYLLLSLILAKKMGVNSFEAALSSLVLNPLGQTRTRGSRSDPDNQVDGEARHHMTVHSVRDPNDPSDKRWELFHFDCGSSVRHTDERLVAKHYGCWDYEFLDGCGGLSAGIVDMARLCALFAARQNNPVLDTDTLTDMLTAARVATDTLTGPDAHGHHGFDWVANAGSNRWTYSKGGWLPGQGTVLTGDTGGYFYCIAQNGNTHTGYKLEWLDPLKAIVENRDWGSTDHFPAYGMAALPQTGSMSAQQFKLSRKLEQRGATRTLEASMARSFRP</sequence>
<organism evidence="3 4">
    <name type="scientific">Sandaracinobacteroides saxicola</name>
    <dbReference type="NCBI Taxonomy" id="2759707"/>
    <lineage>
        <taxon>Bacteria</taxon>
        <taxon>Pseudomonadati</taxon>
        <taxon>Pseudomonadota</taxon>
        <taxon>Alphaproteobacteria</taxon>
        <taxon>Sphingomonadales</taxon>
        <taxon>Sphingosinicellaceae</taxon>
        <taxon>Sandaracinobacteroides</taxon>
    </lineage>
</organism>
<dbReference type="Proteomes" id="UP000515292">
    <property type="component" value="Chromosome"/>
</dbReference>
<feature type="region of interest" description="Disordered" evidence="1">
    <location>
        <begin position="48"/>
        <end position="79"/>
    </location>
</feature>
<dbReference type="KEGG" id="sand:H3309_04480"/>
<gene>
    <name evidence="3" type="ORF">H3309_04480</name>
</gene>
<accession>A0A7G5IN13</accession>
<dbReference type="GO" id="GO:0016787">
    <property type="term" value="F:hydrolase activity"/>
    <property type="evidence" value="ECO:0007669"/>
    <property type="project" value="UniProtKB-KW"/>
</dbReference>
<dbReference type="PANTHER" id="PTHR46825">
    <property type="entry name" value="D-ALANYL-D-ALANINE-CARBOXYPEPTIDASE/ENDOPEPTIDASE AMPH"/>
    <property type="match status" value="1"/>
</dbReference>
<dbReference type="AlphaFoldDB" id="A0A7G5IN13"/>
<dbReference type="Gene3D" id="3.40.710.10">
    <property type="entry name" value="DD-peptidase/beta-lactamase superfamily"/>
    <property type="match status" value="1"/>
</dbReference>
<proteinExistence type="predicted"/>
<dbReference type="InterPro" id="IPR001466">
    <property type="entry name" value="Beta-lactam-related"/>
</dbReference>
<protein>
    <submittedName>
        <fullName evidence="3">Serine hydrolase</fullName>
    </submittedName>
</protein>
<evidence type="ECO:0000259" key="2">
    <source>
        <dbReference type="Pfam" id="PF00144"/>
    </source>
</evidence>
<feature type="domain" description="Beta-lactamase-related" evidence="2">
    <location>
        <begin position="9"/>
        <end position="205"/>
    </location>
</feature>
<feature type="compositionally biased region" description="Basic and acidic residues" evidence="1">
    <location>
        <begin position="54"/>
        <end position="79"/>
    </location>
</feature>
<dbReference type="InterPro" id="IPR012338">
    <property type="entry name" value="Beta-lactam/transpept-like"/>
</dbReference>